<dbReference type="AlphaFoldDB" id="A0A1H9N0M4"/>
<dbReference type="RefSeq" id="WP_170844153.1">
    <property type="nucleotide sequence ID" value="NZ_CP189820.1"/>
</dbReference>
<gene>
    <name evidence="1" type="ORF">SAMN02787113_03449</name>
</gene>
<comment type="caution">
    <text evidence="1">The sequence shown here is derived from an EMBL/GenBank/DDBJ whole genome shotgun (WGS) entry which is preliminary data.</text>
</comment>
<name>A0A1H9N0M4_9BACI</name>
<accession>A0A1H9N0M4</accession>
<proteinExistence type="predicted"/>
<dbReference type="Proteomes" id="UP000199410">
    <property type="component" value="Unassembled WGS sequence"/>
</dbReference>
<evidence type="ECO:0000313" key="2">
    <source>
        <dbReference type="Proteomes" id="UP000199410"/>
    </source>
</evidence>
<organism evidence="1 2">
    <name type="scientific">Lysinibacillus fusiformis</name>
    <dbReference type="NCBI Taxonomy" id="28031"/>
    <lineage>
        <taxon>Bacteria</taxon>
        <taxon>Bacillati</taxon>
        <taxon>Bacillota</taxon>
        <taxon>Bacilli</taxon>
        <taxon>Bacillales</taxon>
        <taxon>Bacillaceae</taxon>
        <taxon>Lysinibacillus</taxon>
    </lineage>
</organism>
<protein>
    <submittedName>
        <fullName evidence="1">Uncharacterized protein</fullName>
    </submittedName>
</protein>
<reference evidence="1 2" key="1">
    <citation type="submission" date="2016-10" db="EMBL/GenBank/DDBJ databases">
        <authorList>
            <person name="Varghese N."/>
            <person name="Submissions S."/>
        </authorList>
    </citation>
    <scope>NUCLEOTIDE SEQUENCE [LARGE SCALE GENOMIC DNA]</scope>
    <source>
        <strain evidence="1 2">TC-13</strain>
    </source>
</reference>
<evidence type="ECO:0000313" key="1">
    <source>
        <dbReference type="EMBL" id="SER29371.1"/>
    </source>
</evidence>
<dbReference type="EMBL" id="FOEL01000013">
    <property type="protein sequence ID" value="SER29371.1"/>
    <property type="molecule type" value="Genomic_DNA"/>
</dbReference>
<sequence>MEKFLVKEFASEIVEQSKGRISTIDAEALAIVYIAKMKSIHPPYSLRKILQKGVHNL</sequence>